<dbReference type="Pfam" id="PF03235">
    <property type="entry name" value="GmrSD_N"/>
    <property type="match status" value="1"/>
</dbReference>
<gene>
    <name evidence="3" type="ORF">SAMN05443292_0074</name>
</gene>
<keyword evidence="4" id="KW-1185">Reference proteome</keyword>
<dbReference type="RefSeq" id="WP_090078206.1">
    <property type="nucleotide sequence ID" value="NZ_FOQT01000001.1"/>
</dbReference>
<proteinExistence type="predicted"/>
<organism evidence="3 4">
    <name type="scientific">Halpernia frigidisoli</name>
    <dbReference type="NCBI Taxonomy" id="1125876"/>
    <lineage>
        <taxon>Bacteria</taxon>
        <taxon>Pseudomonadati</taxon>
        <taxon>Bacteroidota</taxon>
        <taxon>Flavobacteriia</taxon>
        <taxon>Flavobacteriales</taxon>
        <taxon>Weeksellaceae</taxon>
        <taxon>Chryseobacterium group</taxon>
        <taxon>Halpernia</taxon>
    </lineage>
</organism>
<dbReference type="PANTHER" id="PTHR35149">
    <property type="entry name" value="SLL5132 PROTEIN"/>
    <property type="match status" value="1"/>
</dbReference>
<sequence length="475" mass="57238">MENIKLNNEADIISISKFLELNDMRIPEYQRSYKWTDKNVMQLLNDIFTHKNKSRYRLGTIVIHRNYIASEKKVYNDIVDGQQRFTTLRIILYAIGKLLEESKENFEPYIINQTTELIQKVDKIPIYYSSKESVKRIYNNFQTAFRIISKYDTLTIKAFLEKCEVVIFYISDITEAFQFFDSQNSRGKDLYPHDLLKAYHLREFDENEQKQQVEIVTNWENYESDELAYVFSDYLYRIKGWADQNSSRKFSKRNVDMFKGVNVSKEKSYPYIKSLHIAHRFVENYNNNFERQIDKQEFEYPFQLDSIMINGRRFFEYTAHYKNIIGGFKLKYEIKEWSDELSSSQKIFFLVYYNQKKHRDGEQYLKALFECLVIYYIDKFGFEEFDYFLEKAFVWVFSMRFHYQRLGFDSVDNHVIQNTNLFNVIKRAIYPEQIINANISGVLPSKQQVDNYSVKNDRMDSRIGIFFKSKLYYAN</sequence>
<dbReference type="Proteomes" id="UP000198931">
    <property type="component" value="Unassembled WGS sequence"/>
</dbReference>
<dbReference type="Pfam" id="PF25202">
    <property type="entry name" value="DUF7834"/>
    <property type="match status" value="1"/>
</dbReference>
<protein>
    <submittedName>
        <fullName evidence="3">Uncharacterized conserved protein, contains ParB-like and HNH nuclease domains</fullName>
    </submittedName>
</protein>
<dbReference type="InterPro" id="IPR004919">
    <property type="entry name" value="GmrSD_N"/>
</dbReference>
<name>A0A1I3CU67_9FLAO</name>
<accession>A0A1I3CU67</accession>
<evidence type="ECO:0000313" key="3">
    <source>
        <dbReference type="EMBL" id="SFH77888.1"/>
    </source>
</evidence>
<dbReference type="AlphaFoldDB" id="A0A1I3CU67"/>
<dbReference type="EMBL" id="FOQT01000001">
    <property type="protein sequence ID" value="SFH77888.1"/>
    <property type="molecule type" value="Genomic_DNA"/>
</dbReference>
<evidence type="ECO:0000259" key="2">
    <source>
        <dbReference type="Pfam" id="PF25202"/>
    </source>
</evidence>
<dbReference type="PANTHER" id="PTHR35149:SF2">
    <property type="entry name" value="DUF262 DOMAIN-CONTAINING PROTEIN"/>
    <property type="match status" value="1"/>
</dbReference>
<dbReference type="STRING" id="1125876.SAMN05443292_0074"/>
<feature type="domain" description="GmrSD restriction endonucleases N-terminal" evidence="1">
    <location>
        <begin position="17"/>
        <end position="200"/>
    </location>
</feature>
<dbReference type="OrthoDB" id="9798761at2"/>
<reference evidence="3 4" key="1">
    <citation type="submission" date="2016-10" db="EMBL/GenBank/DDBJ databases">
        <authorList>
            <person name="de Groot N.N."/>
        </authorList>
    </citation>
    <scope>NUCLEOTIDE SEQUENCE [LARGE SCALE GENOMIC DNA]</scope>
    <source>
        <strain evidence="3 4">DSM 26000</strain>
    </source>
</reference>
<dbReference type="InterPro" id="IPR057156">
    <property type="entry name" value="DUF7834"/>
</dbReference>
<feature type="domain" description="DUF7834" evidence="2">
    <location>
        <begin position="212"/>
        <end position="445"/>
    </location>
</feature>
<evidence type="ECO:0000259" key="1">
    <source>
        <dbReference type="Pfam" id="PF03235"/>
    </source>
</evidence>
<evidence type="ECO:0000313" key="4">
    <source>
        <dbReference type="Proteomes" id="UP000198931"/>
    </source>
</evidence>